<feature type="binding site" evidence="6">
    <location>
        <begin position="15"/>
        <end position="17"/>
    </location>
    <ligand>
        <name>FMN</name>
        <dbReference type="ChEBI" id="CHEBI:58210"/>
    </ligand>
</feature>
<dbReference type="Gene3D" id="3.40.50.360">
    <property type="match status" value="1"/>
</dbReference>
<feature type="domain" description="Flavodoxin-like fold" evidence="7">
    <location>
        <begin position="1"/>
        <end position="196"/>
    </location>
</feature>
<comment type="function">
    <text evidence="6">Also exhibits azoreductase activity. Catalyzes the reductive cleavage of the azo bond in aromatic azo compounds to the corresponding amines.</text>
</comment>
<sequence>MNILQINSSVRASASHSKHLNQVIVERVLSAHPEANIVSRDLAQTPQPVLDEQALQALFTPADQRNAEQQARVALDDALIAEIQAANVIVIGAPMYNFGVSAQLKNWVDAIARAGVTFRYGQNGPEGLLTGKKVYVVLTRGGMYRNTPNDSQMPYLKSVFGFLGMTDISFIYAEGLAMGPDAEAAALASAKQQIEELVSA</sequence>
<evidence type="ECO:0000256" key="1">
    <source>
        <dbReference type="ARBA" id="ARBA00022630"/>
    </source>
</evidence>
<evidence type="ECO:0000313" key="9">
    <source>
        <dbReference type="Proteomes" id="UP000634011"/>
    </source>
</evidence>
<dbReference type="InterPro" id="IPR003680">
    <property type="entry name" value="Flavodoxin_fold"/>
</dbReference>
<dbReference type="EC" id="1.7.1.17" evidence="6"/>
<keyword evidence="9" id="KW-1185">Reference proteome</keyword>
<comment type="subunit">
    <text evidence="6">Homodimer.</text>
</comment>
<accession>A0A923HIM5</accession>
<evidence type="ECO:0000313" key="8">
    <source>
        <dbReference type="EMBL" id="MBC3862865.1"/>
    </source>
</evidence>
<reference evidence="8" key="1">
    <citation type="submission" date="2020-08" db="EMBL/GenBank/DDBJ databases">
        <title>Novel species isolated from subtropical streams in China.</title>
        <authorList>
            <person name="Lu H."/>
        </authorList>
    </citation>
    <scope>NUCLEOTIDE SEQUENCE</scope>
    <source>
        <strain evidence="8">KACC 12607</strain>
    </source>
</reference>
<comment type="catalytic activity">
    <reaction evidence="5">
        <text>N,N-dimethyl-1,4-phenylenediamine + anthranilate + 2 NAD(+) = 2-(4-dimethylaminophenyl)diazenylbenzoate + 2 NADH + 2 H(+)</text>
        <dbReference type="Rhea" id="RHEA:55872"/>
        <dbReference type="ChEBI" id="CHEBI:15378"/>
        <dbReference type="ChEBI" id="CHEBI:15783"/>
        <dbReference type="ChEBI" id="CHEBI:16567"/>
        <dbReference type="ChEBI" id="CHEBI:57540"/>
        <dbReference type="ChEBI" id="CHEBI:57945"/>
        <dbReference type="ChEBI" id="CHEBI:71579"/>
        <dbReference type="EC" id="1.7.1.17"/>
    </reaction>
    <physiologicalReaction direction="right-to-left" evidence="5">
        <dbReference type="Rhea" id="RHEA:55874"/>
    </physiologicalReaction>
</comment>
<dbReference type="RefSeq" id="WP_186912807.1">
    <property type="nucleotide sequence ID" value="NZ_JACOFV010000010.1"/>
</dbReference>
<keyword evidence="1 6" id="KW-0285">Flavoprotein</keyword>
<comment type="catalytic activity">
    <reaction evidence="6">
        <text>2 a quinone + NADH + H(+) = 2 a 1,4-benzosemiquinone + NAD(+)</text>
        <dbReference type="Rhea" id="RHEA:65952"/>
        <dbReference type="ChEBI" id="CHEBI:15378"/>
        <dbReference type="ChEBI" id="CHEBI:57540"/>
        <dbReference type="ChEBI" id="CHEBI:57945"/>
        <dbReference type="ChEBI" id="CHEBI:132124"/>
        <dbReference type="ChEBI" id="CHEBI:134225"/>
    </reaction>
</comment>
<name>A0A923HIM5_9BURK</name>
<dbReference type="Proteomes" id="UP000634011">
    <property type="component" value="Unassembled WGS sequence"/>
</dbReference>
<dbReference type="GO" id="GO:0016652">
    <property type="term" value="F:oxidoreductase activity, acting on NAD(P)H as acceptor"/>
    <property type="evidence" value="ECO:0007669"/>
    <property type="project" value="UniProtKB-UniRule"/>
</dbReference>
<comment type="function">
    <text evidence="6">Quinone reductase that provides resistance to thiol-specific stress caused by electrophilic quinones.</text>
</comment>
<dbReference type="GO" id="GO:0016655">
    <property type="term" value="F:oxidoreductase activity, acting on NAD(P)H, quinone or similar compound as acceptor"/>
    <property type="evidence" value="ECO:0007669"/>
    <property type="project" value="InterPro"/>
</dbReference>
<dbReference type="InterPro" id="IPR029039">
    <property type="entry name" value="Flavoprotein-like_sf"/>
</dbReference>
<protein>
    <recommendedName>
        <fullName evidence="6">FMN dependent NADH:quinone oxidoreductase</fullName>
        <ecNumber evidence="6">1.6.5.-</ecNumber>
    </recommendedName>
    <alternativeName>
        <fullName evidence="6">Azo-dye reductase</fullName>
    </alternativeName>
    <alternativeName>
        <fullName evidence="6">FMN-dependent NADH-azo compound oxidoreductase</fullName>
    </alternativeName>
    <alternativeName>
        <fullName evidence="6">FMN-dependent NADH-azoreductase</fullName>
        <ecNumber evidence="6">1.7.1.17</ecNumber>
    </alternativeName>
</protein>
<comment type="caution">
    <text evidence="8">The sequence shown here is derived from an EMBL/GenBank/DDBJ whole genome shotgun (WGS) entry which is preliminary data.</text>
</comment>
<evidence type="ECO:0000256" key="3">
    <source>
        <dbReference type="ARBA" id="ARBA00023002"/>
    </source>
</evidence>
<evidence type="ECO:0000256" key="2">
    <source>
        <dbReference type="ARBA" id="ARBA00022643"/>
    </source>
</evidence>
<keyword evidence="2 6" id="KW-0288">FMN</keyword>
<dbReference type="PANTHER" id="PTHR43741:SF2">
    <property type="entry name" value="FMN-DEPENDENT NADH:QUINONE OXIDOREDUCTASE"/>
    <property type="match status" value="1"/>
</dbReference>
<dbReference type="HAMAP" id="MF_01216">
    <property type="entry name" value="Azoreductase_type1"/>
    <property type="match status" value="1"/>
</dbReference>
<dbReference type="SUPFAM" id="SSF52218">
    <property type="entry name" value="Flavoproteins"/>
    <property type="match status" value="1"/>
</dbReference>
<organism evidence="8 9">
    <name type="scientific">Undibacterium jejuense</name>
    <dbReference type="NCBI Taxonomy" id="1344949"/>
    <lineage>
        <taxon>Bacteria</taxon>
        <taxon>Pseudomonadati</taxon>
        <taxon>Pseudomonadota</taxon>
        <taxon>Betaproteobacteria</taxon>
        <taxon>Burkholderiales</taxon>
        <taxon>Oxalobacteraceae</taxon>
        <taxon>Undibacterium</taxon>
    </lineage>
</organism>
<feature type="binding site" evidence="6">
    <location>
        <begin position="95"/>
        <end position="98"/>
    </location>
    <ligand>
        <name>FMN</name>
        <dbReference type="ChEBI" id="CHEBI:58210"/>
    </ligand>
</feature>
<comment type="similarity">
    <text evidence="6">Belongs to the azoreductase type 1 family.</text>
</comment>
<dbReference type="InterPro" id="IPR023048">
    <property type="entry name" value="NADH:quinone_OxRdtase_FMN_depd"/>
</dbReference>
<keyword evidence="4 6" id="KW-0520">NAD</keyword>
<feature type="binding site" evidence="6">
    <location>
        <begin position="139"/>
        <end position="142"/>
    </location>
    <ligand>
        <name>FMN</name>
        <dbReference type="ChEBI" id="CHEBI:58210"/>
    </ligand>
</feature>
<dbReference type="InterPro" id="IPR050104">
    <property type="entry name" value="FMN-dep_NADH:Q_OxRdtase_AzoR1"/>
</dbReference>
<keyword evidence="3 6" id="KW-0560">Oxidoreductase</keyword>
<gene>
    <name evidence="6" type="primary">azoR</name>
    <name evidence="8" type="ORF">H8K32_12185</name>
</gene>
<dbReference type="EMBL" id="JACOFV010000010">
    <property type="protein sequence ID" value="MBC3862865.1"/>
    <property type="molecule type" value="Genomic_DNA"/>
</dbReference>
<dbReference type="Pfam" id="PF02525">
    <property type="entry name" value="Flavodoxin_2"/>
    <property type="match status" value="1"/>
</dbReference>
<dbReference type="EC" id="1.6.5.-" evidence="6"/>
<dbReference type="GO" id="GO:0010181">
    <property type="term" value="F:FMN binding"/>
    <property type="evidence" value="ECO:0007669"/>
    <property type="project" value="UniProtKB-UniRule"/>
</dbReference>
<dbReference type="AlphaFoldDB" id="A0A923HIM5"/>
<feature type="binding site" evidence="6">
    <location>
        <position position="9"/>
    </location>
    <ligand>
        <name>FMN</name>
        <dbReference type="ChEBI" id="CHEBI:58210"/>
    </ligand>
</feature>
<dbReference type="GO" id="GO:0009055">
    <property type="term" value="F:electron transfer activity"/>
    <property type="evidence" value="ECO:0007669"/>
    <property type="project" value="UniProtKB-UniRule"/>
</dbReference>
<evidence type="ECO:0000259" key="7">
    <source>
        <dbReference type="Pfam" id="PF02525"/>
    </source>
</evidence>
<proteinExistence type="inferred from homology"/>
<evidence type="ECO:0000256" key="5">
    <source>
        <dbReference type="ARBA" id="ARBA00048542"/>
    </source>
</evidence>
<dbReference type="PANTHER" id="PTHR43741">
    <property type="entry name" value="FMN-DEPENDENT NADH-AZOREDUCTASE 1"/>
    <property type="match status" value="1"/>
</dbReference>
<evidence type="ECO:0000256" key="6">
    <source>
        <dbReference type="HAMAP-Rule" id="MF_01216"/>
    </source>
</evidence>
<evidence type="ECO:0000256" key="4">
    <source>
        <dbReference type="ARBA" id="ARBA00023027"/>
    </source>
</evidence>
<comment type="cofactor">
    <cofactor evidence="6">
        <name>FMN</name>
        <dbReference type="ChEBI" id="CHEBI:58210"/>
    </cofactor>
    <text evidence="6">Binds 1 FMN per subunit.</text>
</comment>